<name>A0A9Q3DMI5_9BASI</name>
<sequence length="148" mass="17281">MQDSFNYAKERMNKIHKPSKFKLGDLVLVSTLSFDNIKGPKKLKYSFVGQFMIKALHGTNAVQLELTGDLMNKHPAFPVSLIIPYNSCDKLFHPLRNKPTLEIPLLEREERKIVKVLNERRTKNKRKENNLCAIKAQFKKRNGYLRRI</sequence>
<protein>
    <submittedName>
        <fullName evidence="1">Uncharacterized protein</fullName>
    </submittedName>
</protein>
<accession>A0A9Q3DMI5</accession>
<evidence type="ECO:0000313" key="2">
    <source>
        <dbReference type="Proteomes" id="UP000765509"/>
    </source>
</evidence>
<organism evidence="1 2">
    <name type="scientific">Austropuccinia psidii MF-1</name>
    <dbReference type="NCBI Taxonomy" id="1389203"/>
    <lineage>
        <taxon>Eukaryota</taxon>
        <taxon>Fungi</taxon>
        <taxon>Dikarya</taxon>
        <taxon>Basidiomycota</taxon>
        <taxon>Pucciniomycotina</taxon>
        <taxon>Pucciniomycetes</taxon>
        <taxon>Pucciniales</taxon>
        <taxon>Sphaerophragmiaceae</taxon>
        <taxon>Austropuccinia</taxon>
    </lineage>
</organism>
<reference evidence="1" key="1">
    <citation type="submission" date="2021-03" db="EMBL/GenBank/DDBJ databases">
        <title>Draft genome sequence of rust myrtle Austropuccinia psidii MF-1, a brazilian biotype.</title>
        <authorList>
            <person name="Quecine M.C."/>
            <person name="Pachon D.M.R."/>
            <person name="Bonatelli M.L."/>
            <person name="Correr F.H."/>
            <person name="Franceschini L.M."/>
            <person name="Leite T.F."/>
            <person name="Margarido G.R.A."/>
            <person name="Almeida C.A."/>
            <person name="Ferrarezi J.A."/>
            <person name="Labate C.A."/>
        </authorList>
    </citation>
    <scope>NUCLEOTIDE SEQUENCE</scope>
    <source>
        <strain evidence="1">MF-1</strain>
    </source>
</reference>
<dbReference type="Proteomes" id="UP000765509">
    <property type="component" value="Unassembled WGS sequence"/>
</dbReference>
<dbReference type="EMBL" id="AVOT02018939">
    <property type="protein sequence ID" value="MBW0506190.1"/>
    <property type="molecule type" value="Genomic_DNA"/>
</dbReference>
<keyword evidence="2" id="KW-1185">Reference proteome</keyword>
<comment type="caution">
    <text evidence="1">The sequence shown here is derived from an EMBL/GenBank/DDBJ whole genome shotgun (WGS) entry which is preliminary data.</text>
</comment>
<evidence type="ECO:0000313" key="1">
    <source>
        <dbReference type="EMBL" id="MBW0506190.1"/>
    </source>
</evidence>
<dbReference type="AlphaFoldDB" id="A0A9Q3DMI5"/>
<proteinExistence type="predicted"/>
<gene>
    <name evidence="1" type="ORF">O181_045905</name>
</gene>